<dbReference type="KEGG" id="asoc:CB4_01815"/>
<reference evidence="1 2" key="1">
    <citation type="submission" date="2015-12" db="EMBL/GenBank/DDBJ databases">
        <title>Genome sequence of Aneurinibacillus soli.</title>
        <authorList>
            <person name="Lee J.S."/>
            <person name="Lee K.C."/>
            <person name="Kim K.K."/>
            <person name="Lee B.W."/>
        </authorList>
    </citation>
    <scope>NUCLEOTIDE SEQUENCE [LARGE SCALE GENOMIC DNA]</scope>
    <source>
        <strain evidence="1 2">CB4</strain>
    </source>
</reference>
<keyword evidence="2" id="KW-1185">Reference proteome</keyword>
<evidence type="ECO:0000313" key="2">
    <source>
        <dbReference type="Proteomes" id="UP000217696"/>
    </source>
</evidence>
<dbReference type="AlphaFoldDB" id="A0A0U4WG23"/>
<protein>
    <submittedName>
        <fullName evidence="1">Uncharacterized protein</fullName>
    </submittedName>
</protein>
<dbReference type="Proteomes" id="UP000217696">
    <property type="component" value="Chromosome"/>
</dbReference>
<organism evidence="1 2">
    <name type="scientific">Aneurinibacillus soli</name>
    <dbReference type="NCBI Taxonomy" id="1500254"/>
    <lineage>
        <taxon>Bacteria</taxon>
        <taxon>Bacillati</taxon>
        <taxon>Bacillota</taxon>
        <taxon>Bacilli</taxon>
        <taxon>Bacillales</taxon>
        <taxon>Paenibacillaceae</taxon>
        <taxon>Aneurinibacillus group</taxon>
        <taxon>Aneurinibacillus</taxon>
    </lineage>
</organism>
<evidence type="ECO:0000313" key="1">
    <source>
        <dbReference type="EMBL" id="BAU27641.1"/>
    </source>
</evidence>
<name>A0A0U4WG23_9BACL</name>
<dbReference type="RefSeq" id="WP_096465136.1">
    <property type="nucleotide sequence ID" value="NZ_AP017312.1"/>
</dbReference>
<proteinExistence type="predicted"/>
<dbReference type="EMBL" id="AP017312">
    <property type="protein sequence ID" value="BAU27641.1"/>
    <property type="molecule type" value="Genomic_DNA"/>
</dbReference>
<accession>A0A0U4WG23</accession>
<gene>
    <name evidence="1" type="ORF">CB4_01815</name>
</gene>
<sequence>MARIEQQGNELWMIEEEGEWLYGMVEEKQEETSVDQQQEALDAIMSGLMDTSVQSADANEAIMSALIDIQAQIDEIKNGGGV</sequence>